<proteinExistence type="predicted"/>
<feature type="non-terminal residue" evidence="9">
    <location>
        <position position="1"/>
    </location>
</feature>
<comment type="catalytic activity">
    <reaction evidence="8">
        <text>L-seryl-[protein] + ATP = O-phospho-L-seryl-[protein] + ADP + H(+)</text>
        <dbReference type="Rhea" id="RHEA:17989"/>
        <dbReference type="Rhea" id="RHEA-COMP:9863"/>
        <dbReference type="Rhea" id="RHEA-COMP:11604"/>
        <dbReference type="ChEBI" id="CHEBI:15378"/>
        <dbReference type="ChEBI" id="CHEBI:29999"/>
        <dbReference type="ChEBI" id="CHEBI:30616"/>
        <dbReference type="ChEBI" id="CHEBI:83421"/>
        <dbReference type="ChEBI" id="CHEBI:456216"/>
        <dbReference type="EC" id="2.7.11.1"/>
    </reaction>
</comment>
<dbReference type="EC" id="2.7.11.1" evidence="1"/>
<sequence length="69" mass="7433">RQGAASRAGEPLDASSALRLLVKIGNLGNSCWVHHHFTEDIQAQPYWALEVLLGAGYGTPADIWSTVCL</sequence>
<dbReference type="GO" id="GO:0005634">
    <property type="term" value="C:nucleus"/>
    <property type="evidence" value="ECO:0007669"/>
    <property type="project" value="TreeGrafter"/>
</dbReference>
<organism evidence="9 10">
    <name type="scientific">Ceyx cyanopectus</name>
    <name type="common">Indigo-banded kingfisher</name>
    <dbReference type="NCBI Taxonomy" id="390723"/>
    <lineage>
        <taxon>Eukaryota</taxon>
        <taxon>Metazoa</taxon>
        <taxon>Chordata</taxon>
        <taxon>Craniata</taxon>
        <taxon>Vertebrata</taxon>
        <taxon>Euteleostomi</taxon>
        <taxon>Archelosauria</taxon>
        <taxon>Archosauria</taxon>
        <taxon>Dinosauria</taxon>
        <taxon>Saurischia</taxon>
        <taxon>Theropoda</taxon>
        <taxon>Coelurosauria</taxon>
        <taxon>Aves</taxon>
        <taxon>Neognathae</taxon>
        <taxon>Neoaves</taxon>
        <taxon>Telluraves</taxon>
        <taxon>Coraciimorphae</taxon>
        <taxon>Coraciiformes</taxon>
        <taxon>Alcedinidae</taxon>
        <taxon>Ceyx</taxon>
    </lineage>
</organism>
<dbReference type="GO" id="GO:0005737">
    <property type="term" value="C:cytoplasm"/>
    <property type="evidence" value="ECO:0007669"/>
    <property type="project" value="TreeGrafter"/>
</dbReference>
<gene>
    <name evidence="9" type="primary">Srpk2_2</name>
    <name evidence="9" type="ORF">CEYCYA_R08207</name>
</gene>
<dbReference type="InterPro" id="IPR051334">
    <property type="entry name" value="SRPK"/>
</dbReference>
<evidence type="ECO:0000313" key="10">
    <source>
        <dbReference type="Proteomes" id="UP000586704"/>
    </source>
</evidence>
<dbReference type="GO" id="GO:0050684">
    <property type="term" value="P:regulation of mRNA processing"/>
    <property type="evidence" value="ECO:0007669"/>
    <property type="project" value="TreeGrafter"/>
</dbReference>
<name>A0A7L4N749_9AVES</name>
<dbReference type="GO" id="GO:0005524">
    <property type="term" value="F:ATP binding"/>
    <property type="evidence" value="ECO:0007669"/>
    <property type="project" value="UniProtKB-KW"/>
</dbReference>
<evidence type="ECO:0000256" key="4">
    <source>
        <dbReference type="ARBA" id="ARBA00022741"/>
    </source>
</evidence>
<evidence type="ECO:0000256" key="2">
    <source>
        <dbReference type="ARBA" id="ARBA00022527"/>
    </source>
</evidence>
<evidence type="ECO:0000256" key="7">
    <source>
        <dbReference type="ARBA" id="ARBA00047899"/>
    </source>
</evidence>
<dbReference type="InterPro" id="IPR011009">
    <property type="entry name" value="Kinase-like_dom_sf"/>
</dbReference>
<keyword evidence="2" id="KW-0723">Serine/threonine-protein kinase</keyword>
<evidence type="ECO:0000256" key="8">
    <source>
        <dbReference type="ARBA" id="ARBA00048679"/>
    </source>
</evidence>
<evidence type="ECO:0000256" key="1">
    <source>
        <dbReference type="ARBA" id="ARBA00012513"/>
    </source>
</evidence>
<dbReference type="Proteomes" id="UP000586704">
    <property type="component" value="Unassembled WGS sequence"/>
</dbReference>
<evidence type="ECO:0000256" key="3">
    <source>
        <dbReference type="ARBA" id="ARBA00022679"/>
    </source>
</evidence>
<dbReference type="Gene3D" id="1.10.510.10">
    <property type="entry name" value="Transferase(Phosphotransferase) domain 1"/>
    <property type="match status" value="1"/>
</dbReference>
<dbReference type="SUPFAM" id="SSF56112">
    <property type="entry name" value="Protein kinase-like (PK-like)"/>
    <property type="match status" value="1"/>
</dbReference>
<dbReference type="GO" id="GO:0004674">
    <property type="term" value="F:protein serine/threonine kinase activity"/>
    <property type="evidence" value="ECO:0007669"/>
    <property type="project" value="UniProtKB-KW"/>
</dbReference>
<protein>
    <recommendedName>
        <fullName evidence="1">non-specific serine/threonine protein kinase</fullName>
        <ecNumber evidence="1">2.7.11.1</ecNumber>
    </recommendedName>
</protein>
<keyword evidence="4" id="KW-0547">Nucleotide-binding</keyword>
<evidence type="ECO:0000313" key="9">
    <source>
        <dbReference type="EMBL" id="NXY85903.1"/>
    </source>
</evidence>
<accession>A0A7L4N749</accession>
<comment type="catalytic activity">
    <reaction evidence="7">
        <text>L-threonyl-[protein] + ATP = O-phospho-L-threonyl-[protein] + ADP + H(+)</text>
        <dbReference type="Rhea" id="RHEA:46608"/>
        <dbReference type="Rhea" id="RHEA-COMP:11060"/>
        <dbReference type="Rhea" id="RHEA-COMP:11605"/>
        <dbReference type="ChEBI" id="CHEBI:15378"/>
        <dbReference type="ChEBI" id="CHEBI:30013"/>
        <dbReference type="ChEBI" id="CHEBI:30616"/>
        <dbReference type="ChEBI" id="CHEBI:61977"/>
        <dbReference type="ChEBI" id="CHEBI:456216"/>
        <dbReference type="EC" id="2.7.11.1"/>
    </reaction>
</comment>
<dbReference type="PANTHER" id="PTHR47634:SF9">
    <property type="entry name" value="PROTEIN KINASE DOMAIN-CONTAINING PROTEIN-RELATED"/>
    <property type="match status" value="1"/>
</dbReference>
<keyword evidence="10" id="KW-1185">Reference proteome</keyword>
<evidence type="ECO:0000256" key="6">
    <source>
        <dbReference type="ARBA" id="ARBA00022840"/>
    </source>
</evidence>
<evidence type="ECO:0000256" key="5">
    <source>
        <dbReference type="ARBA" id="ARBA00022777"/>
    </source>
</evidence>
<dbReference type="PANTHER" id="PTHR47634">
    <property type="entry name" value="PROTEIN KINASE DOMAIN-CONTAINING PROTEIN-RELATED"/>
    <property type="match status" value="1"/>
</dbReference>
<feature type="non-terminal residue" evidence="9">
    <location>
        <position position="69"/>
    </location>
</feature>
<keyword evidence="5 9" id="KW-0418">Kinase</keyword>
<dbReference type="EMBL" id="VYZU01042605">
    <property type="protein sequence ID" value="NXY85903.1"/>
    <property type="molecule type" value="Genomic_DNA"/>
</dbReference>
<dbReference type="OrthoDB" id="2649at2759"/>
<comment type="caution">
    <text evidence="9">The sequence shown here is derived from an EMBL/GenBank/DDBJ whole genome shotgun (WGS) entry which is preliminary data.</text>
</comment>
<keyword evidence="6" id="KW-0067">ATP-binding</keyword>
<keyword evidence="3" id="KW-0808">Transferase</keyword>
<dbReference type="AlphaFoldDB" id="A0A7L4N749"/>
<dbReference type="GO" id="GO:0000245">
    <property type="term" value="P:spliceosomal complex assembly"/>
    <property type="evidence" value="ECO:0007669"/>
    <property type="project" value="TreeGrafter"/>
</dbReference>
<reference evidence="9 10" key="1">
    <citation type="submission" date="2020-02" db="EMBL/GenBank/DDBJ databases">
        <title>Bird 10,000 Genomes (B10K) Project - Family phase.</title>
        <authorList>
            <person name="Zhang G."/>
        </authorList>
    </citation>
    <scope>NUCLEOTIDE SEQUENCE [LARGE SCALE GENOMIC DNA]</scope>
    <source>
        <strain evidence="9">B10K-DU-013-51</strain>
        <tissue evidence="9">Mixed tissue sample</tissue>
    </source>
</reference>